<dbReference type="PROSITE" id="PS50995">
    <property type="entry name" value="HTH_MARR_2"/>
    <property type="match status" value="1"/>
</dbReference>
<organism evidence="5 6">
    <name type="scientific">Metabacillus herbersteinensis</name>
    <dbReference type="NCBI Taxonomy" id="283816"/>
    <lineage>
        <taxon>Bacteria</taxon>
        <taxon>Bacillati</taxon>
        <taxon>Bacillota</taxon>
        <taxon>Bacilli</taxon>
        <taxon>Bacillales</taxon>
        <taxon>Bacillaceae</taxon>
        <taxon>Metabacillus</taxon>
    </lineage>
</organism>
<sequence length="142" mass="16796">MENTNKLFHMLYRKTRLMTKELNDHLQMHDLYSSQWSILYCLKINGPMTQSDIWRYLVVEAPTVTRTLVKLEDSGWVKRTQGSDKRERLVSLTDKAIEHLPMVEKEVKSFEQKMVKNLSDKEQDYFFHLLNKLGASTNEEGE</sequence>
<keyword evidence="2" id="KW-0238">DNA-binding</keyword>
<evidence type="ECO:0000313" key="5">
    <source>
        <dbReference type="EMBL" id="MFC0270412.1"/>
    </source>
</evidence>
<evidence type="ECO:0000256" key="3">
    <source>
        <dbReference type="ARBA" id="ARBA00023163"/>
    </source>
</evidence>
<evidence type="ECO:0000256" key="2">
    <source>
        <dbReference type="ARBA" id="ARBA00023125"/>
    </source>
</evidence>
<dbReference type="EMBL" id="JBHLVO010000001">
    <property type="protein sequence ID" value="MFC0270412.1"/>
    <property type="molecule type" value="Genomic_DNA"/>
</dbReference>
<keyword evidence="1" id="KW-0805">Transcription regulation</keyword>
<dbReference type="Pfam" id="PF01047">
    <property type="entry name" value="MarR"/>
    <property type="match status" value="1"/>
</dbReference>
<proteinExistence type="predicted"/>
<comment type="caution">
    <text evidence="5">The sequence shown here is derived from an EMBL/GenBank/DDBJ whole genome shotgun (WGS) entry which is preliminary data.</text>
</comment>
<dbReference type="PRINTS" id="PR00598">
    <property type="entry name" value="HTHMARR"/>
</dbReference>
<dbReference type="SUPFAM" id="SSF46785">
    <property type="entry name" value="Winged helix' DNA-binding domain"/>
    <property type="match status" value="1"/>
</dbReference>
<dbReference type="InterPro" id="IPR036388">
    <property type="entry name" value="WH-like_DNA-bd_sf"/>
</dbReference>
<dbReference type="InterPro" id="IPR000835">
    <property type="entry name" value="HTH_MarR-typ"/>
</dbReference>
<gene>
    <name evidence="5" type="ORF">ACFFIX_02925</name>
</gene>
<name>A0ABV6G9Q0_9BACI</name>
<dbReference type="Gene3D" id="1.10.10.10">
    <property type="entry name" value="Winged helix-like DNA-binding domain superfamily/Winged helix DNA-binding domain"/>
    <property type="match status" value="1"/>
</dbReference>
<dbReference type="Proteomes" id="UP001589854">
    <property type="component" value="Unassembled WGS sequence"/>
</dbReference>
<dbReference type="InterPro" id="IPR036390">
    <property type="entry name" value="WH_DNA-bd_sf"/>
</dbReference>
<evidence type="ECO:0000313" key="6">
    <source>
        <dbReference type="Proteomes" id="UP001589854"/>
    </source>
</evidence>
<keyword evidence="3" id="KW-0804">Transcription</keyword>
<feature type="domain" description="HTH marR-type" evidence="4">
    <location>
        <begin position="4"/>
        <end position="135"/>
    </location>
</feature>
<evidence type="ECO:0000256" key="1">
    <source>
        <dbReference type="ARBA" id="ARBA00023015"/>
    </source>
</evidence>
<dbReference type="RefSeq" id="WP_378930302.1">
    <property type="nucleotide sequence ID" value="NZ_JBHLVO010000001.1"/>
</dbReference>
<protein>
    <submittedName>
        <fullName evidence="5">MarR family winged helix-turn-helix transcriptional regulator</fullName>
    </submittedName>
</protein>
<dbReference type="PANTHER" id="PTHR42756:SF1">
    <property type="entry name" value="TRANSCRIPTIONAL REPRESSOR OF EMRAB OPERON"/>
    <property type="match status" value="1"/>
</dbReference>
<reference evidence="5 6" key="1">
    <citation type="submission" date="2024-09" db="EMBL/GenBank/DDBJ databases">
        <authorList>
            <person name="Sun Q."/>
            <person name="Mori K."/>
        </authorList>
    </citation>
    <scope>NUCLEOTIDE SEQUENCE [LARGE SCALE GENOMIC DNA]</scope>
    <source>
        <strain evidence="5 6">CCM 7228</strain>
    </source>
</reference>
<accession>A0ABV6G9Q0</accession>
<keyword evidence="6" id="KW-1185">Reference proteome</keyword>
<evidence type="ECO:0000259" key="4">
    <source>
        <dbReference type="PROSITE" id="PS50995"/>
    </source>
</evidence>
<dbReference type="SMART" id="SM00347">
    <property type="entry name" value="HTH_MARR"/>
    <property type="match status" value="1"/>
</dbReference>
<dbReference type="PANTHER" id="PTHR42756">
    <property type="entry name" value="TRANSCRIPTIONAL REGULATOR, MARR"/>
    <property type="match status" value="1"/>
</dbReference>